<dbReference type="InterPro" id="IPR028614">
    <property type="entry name" value="GDP_fucose/colitose_synth"/>
</dbReference>
<dbReference type="PANTHER" id="PTHR43238:SF1">
    <property type="entry name" value="GDP-L-FUCOSE SYNTHASE"/>
    <property type="match status" value="1"/>
</dbReference>
<dbReference type="InterPro" id="IPR036291">
    <property type="entry name" value="NAD(P)-bd_dom_sf"/>
</dbReference>
<comment type="caution">
    <text evidence="7">The sequence shown here is derived from an EMBL/GenBank/DDBJ whole genome shotgun (WGS) entry which is preliminary data.</text>
</comment>
<evidence type="ECO:0000256" key="5">
    <source>
        <dbReference type="HAMAP-Rule" id="MF_00956"/>
    </source>
</evidence>
<dbReference type="STRING" id="1802689.A3F25_00530"/>
<feature type="site" description="Important for catalytic activity" evidence="5">
    <location>
        <position position="108"/>
    </location>
</feature>
<dbReference type="GO" id="GO:0050577">
    <property type="term" value="F:GDP-L-fucose synthase activity"/>
    <property type="evidence" value="ECO:0007669"/>
    <property type="project" value="UniProtKB-UniRule"/>
</dbReference>
<evidence type="ECO:0000313" key="7">
    <source>
        <dbReference type="EMBL" id="OGN19572.1"/>
    </source>
</evidence>
<name>A0A1F8G2K4_9BACT</name>
<feature type="domain" description="NAD-dependent epimerase/dehydratase" evidence="6">
    <location>
        <begin position="7"/>
        <end position="238"/>
    </location>
</feature>
<evidence type="ECO:0000313" key="8">
    <source>
        <dbReference type="Proteomes" id="UP000177478"/>
    </source>
</evidence>
<reference evidence="7 8" key="1">
    <citation type="journal article" date="2016" name="Nat. Commun.">
        <title>Thousands of microbial genomes shed light on interconnected biogeochemical processes in an aquifer system.</title>
        <authorList>
            <person name="Anantharaman K."/>
            <person name="Brown C.T."/>
            <person name="Hug L.A."/>
            <person name="Sharon I."/>
            <person name="Castelle C.J."/>
            <person name="Probst A.J."/>
            <person name="Thomas B.C."/>
            <person name="Singh A."/>
            <person name="Wilkins M.J."/>
            <person name="Karaoz U."/>
            <person name="Brodie E.L."/>
            <person name="Williams K.H."/>
            <person name="Hubbard S.S."/>
            <person name="Banfield J.F."/>
        </authorList>
    </citation>
    <scope>NUCLEOTIDE SEQUENCE [LARGE SCALE GENOMIC DNA]</scope>
</reference>
<keyword evidence="3 5" id="KW-0560">Oxidoreductase</keyword>
<dbReference type="PANTHER" id="PTHR43238">
    <property type="entry name" value="GDP-L-FUCOSE SYNTHASE"/>
    <property type="match status" value="1"/>
</dbReference>
<feature type="binding site" evidence="5">
    <location>
        <position position="203"/>
    </location>
    <ligand>
        <name>substrate</name>
    </ligand>
</feature>
<evidence type="ECO:0000256" key="1">
    <source>
        <dbReference type="ARBA" id="ARBA00005959"/>
    </source>
</evidence>
<dbReference type="InterPro" id="IPR001509">
    <property type="entry name" value="Epimerase_deHydtase"/>
</dbReference>
<comment type="pathway">
    <text evidence="5">Nucleotide-sugar biosynthesis; GDP-L-fucose biosynthesis via de novo pathway; GDP-L-fucose from GDP-alpha-D-mannose: step 2/2.</text>
</comment>
<organism evidence="7 8">
    <name type="scientific">Candidatus Yanofskybacteria bacterium RIFCSPHIGHO2_12_FULL_45_19b</name>
    <dbReference type="NCBI Taxonomy" id="1802689"/>
    <lineage>
        <taxon>Bacteria</taxon>
        <taxon>Candidatus Yanofskyibacteriota</taxon>
    </lineage>
</organism>
<dbReference type="Gene3D" id="3.90.25.10">
    <property type="entry name" value="UDP-galactose 4-epimerase, domain 1"/>
    <property type="match status" value="1"/>
</dbReference>
<dbReference type="AlphaFoldDB" id="A0A1F8G2K4"/>
<feature type="binding site" evidence="5">
    <location>
        <position position="141"/>
    </location>
    <ligand>
        <name>NADP(+)</name>
        <dbReference type="ChEBI" id="CHEBI:58349"/>
    </ligand>
</feature>
<evidence type="ECO:0000259" key="6">
    <source>
        <dbReference type="Pfam" id="PF01370"/>
    </source>
</evidence>
<feature type="binding site" evidence="5">
    <location>
        <position position="180"/>
    </location>
    <ligand>
        <name>NADP(+)</name>
        <dbReference type="ChEBI" id="CHEBI:58349"/>
    </ligand>
</feature>
<keyword evidence="5" id="KW-0511">Multifunctional enzyme</keyword>
<comment type="catalytic activity">
    <reaction evidence="5">
        <text>GDP-beta-L-fucose + NADP(+) = GDP-4-dehydro-alpha-D-rhamnose + NADPH + H(+)</text>
        <dbReference type="Rhea" id="RHEA:18885"/>
        <dbReference type="ChEBI" id="CHEBI:15378"/>
        <dbReference type="ChEBI" id="CHEBI:57273"/>
        <dbReference type="ChEBI" id="CHEBI:57783"/>
        <dbReference type="ChEBI" id="CHEBI:57964"/>
        <dbReference type="ChEBI" id="CHEBI:58349"/>
        <dbReference type="EC" id="1.1.1.271"/>
    </reaction>
</comment>
<feature type="active site" description="Proton donor/acceptor" evidence="5">
    <location>
        <position position="137"/>
    </location>
</feature>
<feature type="binding site" evidence="5">
    <location>
        <position position="210"/>
    </location>
    <ligand>
        <name>substrate</name>
    </ligand>
</feature>
<evidence type="ECO:0000256" key="4">
    <source>
        <dbReference type="ARBA" id="ARBA00023235"/>
    </source>
</evidence>
<dbReference type="EMBL" id="MGKD01000013">
    <property type="protein sequence ID" value="OGN19572.1"/>
    <property type="molecule type" value="Genomic_DNA"/>
</dbReference>
<dbReference type="Proteomes" id="UP000177478">
    <property type="component" value="Unassembled WGS sequence"/>
</dbReference>
<protein>
    <recommendedName>
        <fullName evidence="5">GDP-L-fucose synthase</fullName>
        <ecNumber evidence="5">1.1.1.271</ecNumber>
    </recommendedName>
    <alternativeName>
        <fullName evidence="5">GDP-4-keto-6-deoxy-D-mannose-3,5-epimerase-4-reductase</fullName>
    </alternativeName>
</protein>
<keyword evidence="4 5" id="KW-0413">Isomerase</keyword>
<dbReference type="EC" id="1.1.1.271" evidence="5"/>
<dbReference type="CDD" id="cd05239">
    <property type="entry name" value="GDP_FS_SDR_e"/>
    <property type="match status" value="1"/>
</dbReference>
<dbReference type="Pfam" id="PF01370">
    <property type="entry name" value="Epimerase"/>
    <property type="match status" value="1"/>
</dbReference>
<dbReference type="Gene3D" id="3.40.50.720">
    <property type="entry name" value="NAD(P)-binding Rossmann-like Domain"/>
    <property type="match status" value="1"/>
</dbReference>
<dbReference type="GO" id="GO:0070401">
    <property type="term" value="F:NADP+ binding"/>
    <property type="evidence" value="ECO:0007669"/>
    <property type="project" value="UniProtKB-UniRule"/>
</dbReference>
<evidence type="ECO:0000256" key="3">
    <source>
        <dbReference type="ARBA" id="ARBA00023002"/>
    </source>
</evidence>
<comment type="function">
    <text evidence="5">Catalyzes the two-step NADP-dependent conversion of GDP-4-dehydro-6-deoxy-D-mannose to GDP-fucose, involving an epimerase and a reductase reaction.</text>
</comment>
<dbReference type="GO" id="GO:0016853">
    <property type="term" value="F:isomerase activity"/>
    <property type="evidence" value="ECO:0007669"/>
    <property type="project" value="UniProtKB-KW"/>
</dbReference>
<feature type="binding site" evidence="5">
    <location>
        <begin position="164"/>
        <end position="167"/>
    </location>
    <ligand>
        <name>NADP(+)</name>
        <dbReference type="ChEBI" id="CHEBI:58349"/>
    </ligand>
</feature>
<proteinExistence type="inferred from homology"/>
<dbReference type="UniPathway" id="UPA00128">
    <property type="reaction ID" value="UER00191"/>
</dbReference>
<comment type="caution">
    <text evidence="5">Lacks conserved residue(s) required for the propagation of feature annotation.</text>
</comment>
<accession>A0A1F8G2K4</accession>
<feature type="binding site" evidence="5">
    <location>
        <position position="188"/>
    </location>
    <ligand>
        <name>substrate</name>
    </ligand>
</feature>
<sequence>MPSNKKILLTGGAGFLGKFVVQELIKQGYKKENIFIPRSKQLDLRKLENCQKAVRGRDIVIHLAGNVGGIGYNREKPGELFYDNLMMGVQLMETARQAGVEKFVAVGTVCAYPKNTPAPFKEKDLWIGYPEETNAPYGLAKKMLLVQAVAYRQQYDFNAIYLLPVNLYGPGDNFSTNSSHVIPALIRKVREAKENQSKFIEVWGSGQASREFLYVEDAARSIVLATKKYNSSLPVNIGSGQEIKISQLVKLICKLMGYRGEIRWDKTKPDGQLRRRLDVSRAKAEFNFQARHSLETGLRKTIAWFKQNHLI</sequence>
<feature type="binding site" evidence="5">
    <location>
        <position position="270"/>
    </location>
    <ligand>
        <name>substrate</name>
    </ligand>
</feature>
<dbReference type="SUPFAM" id="SSF51735">
    <property type="entry name" value="NAD(P)-binding Rossmann-fold domains"/>
    <property type="match status" value="1"/>
</dbReference>
<comment type="similarity">
    <text evidence="1 5">Belongs to the NAD(P)-dependent epimerase/dehydratase family. Fucose synthase subfamily.</text>
</comment>
<dbReference type="HAMAP" id="MF_00956">
    <property type="entry name" value="GDP_fucose_synth"/>
    <property type="match status" value="1"/>
</dbReference>
<dbReference type="GO" id="GO:0042351">
    <property type="term" value="P:'de novo' GDP-L-fucose biosynthetic process"/>
    <property type="evidence" value="ECO:0007669"/>
    <property type="project" value="UniProtKB-UniRule"/>
</dbReference>
<feature type="binding site" evidence="5">
    <location>
        <begin position="11"/>
        <end position="17"/>
    </location>
    <ligand>
        <name>NADP(+)</name>
        <dbReference type="ChEBI" id="CHEBI:58349"/>
    </ligand>
</feature>
<gene>
    <name evidence="5" type="primary">fcl</name>
    <name evidence="7" type="ORF">A3F25_00530</name>
</gene>
<feature type="site" description="Important for catalytic activity" evidence="5">
    <location>
        <position position="110"/>
    </location>
</feature>
<evidence type="ECO:0000256" key="2">
    <source>
        <dbReference type="ARBA" id="ARBA00022857"/>
    </source>
</evidence>
<keyword evidence="2 5" id="KW-0521">NADP</keyword>